<dbReference type="InterPro" id="IPR007621">
    <property type="entry name" value="TPM_dom"/>
</dbReference>
<proteinExistence type="predicted"/>
<evidence type="ECO:0000259" key="3">
    <source>
        <dbReference type="Pfam" id="PF04536"/>
    </source>
</evidence>
<dbReference type="AlphaFoldDB" id="A0A0G0QTS3"/>
<dbReference type="Pfam" id="PF04536">
    <property type="entry name" value="TPM_phosphatase"/>
    <property type="match status" value="1"/>
</dbReference>
<name>A0A0G0QTS3_9BACT</name>
<keyword evidence="2" id="KW-0812">Transmembrane</keyword>
<sequence length="456" mass="49978">MMRQQARIGLVLISILLMTNAALGQVFPRPVGFVNDFAHVLTVDQAKNLESRLRSYRDITGIELAVVTVSSLGDMPIEDYASKLFAQWGIGEKGKDNGVLMLLAPAERKVRIEVGYGLEPDLTDITSGNIIRQYAIPNFKANNWPAGTEATVNGIIDHLGSKPFQARAEARAEEKRRQEEERARVNAEFAVAFKYIFLVVLALTVLFGPPVVFLYRRRRRNELKDLIKNSMDVGREGIATIRVKYLPAMARLEQLAEEIPLDEYRAANDKLAALPQIVSDIESNLNALAIAQEDNLSALERRLYALGDVLRGLARISPDAVISSIESKIRERKEAERKSKELLESVPKKVGTVRGKAIVDDRQIAQAEGKLSDAENQSKTVNPNWVSIYALLVIADNLLNPPRYSSDSGTIYRSDHSTHLDSSYYGGGSHDSGGSDSSFSGFAGGSSGGGGATGDF</sequence>
<feature type="transmembrane region" description="Helical" evidence="2">
    <location>
        <begin position="195"/>
        <end position="215"/>
    </location>
</feature>
<comment type="caution">
    <text evidence="4">The sequence shown here is derived from an EMBL/GenBank/DDBJ whole genome shotgun (WGS) entry which is preliminary data.</text>
</comment>
<dbReference type="Gene3D" id="3.10.310.50">
    <property type="match status" value="1"/>
</dbReference>
<evidence type="ECO:0000313" key="5">
    <source>
        <dbReference type="Proteomes" id="UP000034072"/>
    </source>
</evidence>
<feature type="domain" description="TPM" evidence="3">
    <location>
        <begin position="34"/>
        <end position="157"/>
    </location>
</feature>
<protein>
    <recommendedName>
        <fullName evidence="3">TPM domain-containing protein</fullName>
    </recommendedName>
</protein>
<organism evidence="4 5">
    <name type="scientific">Candidatus Yanofskybacteria bacterium GW2011_GWE2_40_11</name>
    <dbReference type="NCBI Taxonomy" id="1619033"/>
    <lineage>
        <taxon>Bacteria</taxon>
        <taxon>Candidatus Yanofskyibacteriota</taxon>
    </lineage>
</organism>
<gene>
    <name evidence="4" type="ORF">UT75_C0005G0034</name>
</gene>
<feature type="compositionally biased region" description="Gly residues" evidence="1">
    <location>
        <begin position="442"/>
        <end position="456"/>
    </location>
</feature>
<accession>A0A0G0QTS3</accession>
<evidence type="ECO:0000313" key="4">
    <source>
        <dbReference type="EMBL" id="KKR40726.1"/>
    </source>
</evidence>
<keyword evidence="2" id="KW-1133">Transmembrane helix</keyword>
<feature type="region of interest" description="Disordered" evidence="1">
    <location>
        <begin position="423"/>
        <end position="456"/>
    </location>
</feature>
<dbReference type="PANTHER" id="PTHR30373:SF2">
    <property type="entry name" value="UPF0603 PROTEIN YGCG"/>
    <property type="match status" value="1"/>
</dbReference>
<reference evidence="4 5" key="1">
    <citation type="journal article" date="2015" name="Nature">
        <title>rRNA introns, odd ribosomes, and small enigmatic genomes across a large radiation of phyla.</title>
        <authorList>
            <person name="Brown C.T."/>
            <person name="Hug L.A."/>
            <person name="Thomas B.C."/>
            <person name="Sharon I."/>
            <person name="Castelle C.J."/>
            <person name="Singh A."/>
            <person name="Wilkins M.J."/>
            <person name="Williams K.H."/>
            <person name="Banfield J.F."/>
        </authorList>
    </citation>
    <scope>NUCLEOTIDE SEQUENCE [LARGE SCALE GENOMIC DNA]</scope>
</reference>
<feature type="compositionally biased region" description="Low complexity" evidence="1">
    <location>
        <begin position="432"/>
        <end position="441"/>
    </location>
</feature>
<evidence type="ECO:0000256" key="2">
    <source>
        <dbReference type="SAM" id="Phobius"/>
    </source>
</evidence>
<keyword evidence="2" id="KW-0472">Membrane</keyword>
<dbReference type="EMBL" id="LBXZ01000005">
    <property type="protein sequence ID" value="KKR40726.1"/>
    <property type="molecule type" value="Genomic_DNA"/>
</dbReference>
<dbReference type="Proteomes" id="UP000034072">
    <property type="component" value="Unassembled WGS sequence"/>
</dbReference>
<dbReference type="PATRIC" id="fig|1619033.3.peg.435"/>
<evidence type="ECO:0000256" key="1">
    <source>
        <dbReference type="SAM" id="MobiDB-lite"/>
    </source>
</evidence>
<dbReference type="PANTHER" id="PTHR30373">
    <property type="entry name" value="UPF0603 PROTEIN YGCG"/>
    <property type="match status" value="1"/>
</dbReference>